<keyword evidence="2" id="KW-1185">Reference proteome</keyword>
<reference evidence="1 2" key="1">
    <citation type="submission" date="2024-01" db="EMBL/GenBank/DDBJ databases">
        <title>The genomes of 5 underutilized Papilionoideae crops provide insights into root nodulation and disease resistanc.</title>
        <authorList>
            <person name="Jiang F."/>
        </authorList>
    </citation>
    <scope>NUCLEOTIDE SEQUENCE [LARGE SCALE GENOMIC DNA]</scope>
    <source>
        <strain evidence="1">JINMINGXINNONG_FW02</strain>
        <tissue evidence="1">Leaves</tissue>
    </source>
</reference>
<dbReference type="EMBL" id="JAYMYR010000004">
    <property type="protein sequence ID" value="KAK7368030.1"/>
    <property type="molecule type" value="Genomic_DNA"/>
</dbReference>
<organism evidence="1 2">
    <name type="scientific">Phaseolus coccineus</name>
    <name type="common">Scarlet runner bean</name>
    <name type="synonym">Phaseolus multiflorus</name>
    <dbReference type="NCBI Taxonomy" id="3886"/>
    <lineage>
        <taxon>Eukaryota</taxon>
        <taxon>Viridiplantae</taxon>
        <taxon>Streptophyta</taxon>
        <taxon>Embryophyta</taxon>
        <taxon>Tracheophyta</taxon>
        <taxon>Spermatophyta</taxon>
        <taxon>Magnoliopsida</taxon>
        <taxon>eudicotyledons</taxon>
        <taxon>Gunneridae</taxon>
        <taxon>Pentapetalae</taxon>
        <taxon>rosids</taxon>
        <taxon>fabids</taxon>
        <taxon>Fabales</taxon>
        <taxon>Fabaceae</taxon>
        <taxon>Papilionoideae</taxon>
        <taxon>50 kb inversion clade</taxon>
        <taxon>NPAAA clade</taxon>
        <taxon>indigoferoid/millettioid clade</taxon>
        <taxon>Phaseoleae</taxon>
        <taxon>Phaseolus</taxon>
    </lineage>
</organism>
<protein>
    <submittedName>
        <fullName evidence="1">Uncharacterized protein</fullName>
    </submittedName>
</protein>
<dbReference type="AlphaFoldDB" id="A0AAN9RA48"/>
<dbReference type="Proteomes" id="UP001374584">
    <property type="component" value="Unassembled WGS sequence"/>
</dbReference>
<comment type="caution">
    <text evidence="1">The sequence shown here is derived from an EMBL/GenBank/DDBJ whole genome shotgun (WGS) entry which is preliminary data.</text>
</comment>
<accession>A0AAN9RA48</accession>
<evidence type="ECO:0000313" key="1">
    <source>
        <dbReference type="EMBL" id="KAK7368030.1"/>
    </source>
</evidence>
<proteinExistence type="predicted"/>
<gene>
    <name evidence="1" type="ORF">VNO80_10052</name>
</gene>
<name>A0AAN9RA48_PHACN</name>
<evidence type="ECO:0000313" key="2">
    <source>
        <dbReference type="Proteomes" id="UP001374584"/>
    </source>
</evidence>
<sequence>MGGSSESNRVRFREKWKSEAAKCKESERERQKQLRCREEGKVSLSGLNRLIASGLDAFKIAPFWVPTKVIHEPLVDEVHKKFSSWIYQVFNLMLCEVENDTAWRKQ</sequence>